<protein>
    <recommendedName>
        <fullName evidence="3">O-antigen ligase domain-containing protein</fullName>
    </recommendedName>
</protein>
<evidence type="ECO:0000256" key="1">
    <source>
        <dbReference type="SAM" id="Phobius"/>
    </source>
</evidence>
<evidence type="ECO:0008006" key="3">
    <source>
        <dbReference type="Google" id="ProtNLM"/>
    </source>
</evidence>
<feature type="transmembrane region" description="Helical" evidence="1">
    <location>
        <begin position="111"/>
        <end position="129"/>
    </location>
</feature>
<feature type="transmembrane region" description="Helical" evidence="1">
    <location>
        <begin position="69"/>
        <end position="91"/>
    </location>
</feature>
<feature type="transmembrane region" description="Helical" evidence="1">
    <location>
        <begin position="141"/>
        <end position="157"/>
    </location>
</feature>
<dbReference type="KEGG" id="tput:QJT81_08625"/>
<feature type="transmembrane region" description="Helical" evidence="1">
    <location>
        <begin position="287"/>
        <end position="306"/>
    </location>
</feature>
<dbReference type="AlphaFoldDB" id="A0AA95HKS3"/>
<feature type="transmembrane region" description="Helical" evidence="1">
    <location>
        <begin position="436"/>
        <end position="452"/>
    </location>
</feature>
<feature type="transmembrane region" description="Helical" evidence="1">
    <location>
        <begin position="163"/>
        <end position="182"/>
    </location>
</feature>
<feature type="transmembrane region" description="Helical" evidence="1">
    <location>
        <begin position="213"/>
        <end position="233"/>
    </location>
</feature>
<evidence type="ECO:0000313" key="2">
    <source>
        <dbReference type="EMBL" id="WGZ96024.1"/>
    </source>
</evidence>
<proteinExistence type="predicted"/>
<accession>A0AA95HKS3</accession>
<gene>
    <name evidence="2" type="ORF">QJT81_08625</name>
</gene>
<dbReference type="EMBL" id="CP124756">
    <property type="protein sequence ID" value="WGZ96024.1"/>
    <property type="molecule type" value="Genomic_DNA"/>
</dbReference>
<feature type="transmembrane region" description="Helical" evidence="1">
    <location>
        <begin position="30"/>
        <end position="57"/>
    </location>
</feature>
<feature type="transmembrane region" description="Helical" evidence="1">
    <location>
        <begin position="375"/>
        <end position="399"/>
    </location>
</feature>
<keyword evidence="1" id="KW-0812">Transmembrane</keyword>
<reference evidence="2" key="2">
    <citation type="submission" date="2023-04" db="EMBL/GenBank/DDBJ databases">
        <authorList>
            <person name="Beletskiy A.V."/>
            <person name="Mardanov A.V."/>
            <person name="Ravin N.V."/>
        </authorList>
    </citation>
    <scope>NUCLEOTIDE SEQUENCE</scope>
    <source>
        <strain evidence="2">GKL-02</strain>
    </source>
</reference>
<reference evidence="2" key="1">
    <citation type="journal article" date="2023" name="Int. J. Mol. Sci.">
        <title>Metagenomics Revealed a New Genus 'Candidatus Thiocaldithrix dubininis' gen. nov., sp. nov. and a New Species 'Candidatus Thiothrix putei' sp. nov. in the Family Thiotrichaceae, Some Members of Which Have Traits of Both Na+- and H+-Motive Energetics.</title>
        <authorList>
            <person name="Ravin N.V."/>
            <person name="Muntyan M.S."/>
            <person name="Smolyakov D.D."/>
            <person name="Rudenko T.S."/>
            <person name="Beletsky A.V."/>
            <person name="Mardanov A.V."/>
            <person name="Grabovich M.Y."/>
        </authorList>
    </citation>
    <scope>NUCLEOTIDE SEQUENCE</scope>
    <source>
        <strain evidence="2">GKL-02</strain>
    </source>
</reference>
<feature type="transmembrane region" description="Helical" evidence="1">
    <location>
        <begin position="245"/>
        <end position="275"/>
    </location>
</feature>
<keyword evidence="1" id="KW-0472">Membrane</keyword>
<keyword evidence="1" id="KW-1133">Transmembrane helix</keyword>
<organism evidence="2">
    <name type="scientific">Candidatus Thiothrix putei</name>
    <dbReference type="NCBI Taxonomy" id="3080811"/>
    <lineage>
        <taxon>Bacteria</taxon>
        <taxon>Pseudomonadati</taxon>
        <taxon>Pseudomonadota</taxon>
        <taxon>Gammaproteobacteria</taxon>
        <taxon>Thiotrichales</taxon>
        <taxon>Thiotrichaceae</taxon>
        <taxon>Thiothrix</taxon>
    </lineage>
</organism>
<name>A0AA95HKS3_9GAMM</name>
<sequence length="462" mass="52221">MNRNKGIYVALLSGFSTVFGLTVAPTNPLIVLLSVILLPLITTYIFTRNLSISLIIIWLNELIFGMSGAWLKIGFLPGRGLLLLFIISTFLLNRKFRQSLQEISPKTHKIIIFYSIVFPGLLFFWGVLYNGAEISNALSDILRFFGLLGFYPLYYLFSRYFPFIKAWILTAVLLLSSVFIFAHISSDEIRILIVDNWVYLGRDMDKKINYIRLSYESILYGFIGLFYGLLLIYNKSSKSKTISILLVIVNLLPIILNFLRGPILSIFISAMLFIAGQAKSTKQLIPLIKTAPAILMVFIIGSYFLLQNPLAENKLIELQSSSTLEDYVKEARVIQTKAMLDAWIEAPFLGKGVGIPLEGYYRGSGLSAEVQYAMVLYRTGIVGLFIVTLPFFFLAYRIISYRIKINNKLHSSVTILELSIALTLLSLGIASFFNPYLASSVTITLFIMYLAAKETEKLSRKY</sequence>
<dbReference type="Proteomes" id="UP001301326">
    <property type="component" value="Chromosome"/>
</dbReference>
<feature type="transmembrane region" description="Helical" evidence="1">
    <location>
        <begin position="411"/>
        <end position="430"/>
    </location>
</feature>